<dbReference type="InterPro" id="IPR036942">
    <property type="entry name" value="Beta-barrel_TonB_sf"/>
</dbReference>
<dbReference type="Gene3D" id="2.40.170.20">
    <property type="entry name" value="TonB-dependent receptor, beta-barrel domain"/>
    <property type="match status" value="1"/>
</dbReference>
<dbReference type="GO" id="GO:0009279">
    <property type="term" value="C:cell outer membrane"/>
    <property type="evidence" value="ECO:0007669"/>
    <property type="project" value="UniProtKB-SubCell"/>
</dbReference>
<protein>
    <submittedName>
        <fullName evidence="5">TonB dependent receptor</fullName>
    </submittedName>
</protein>
<comment type="subcellular location">
    <subcellularLocation>
        <location evidence="1">Cell outer membrane</location>
    </subcellularLocation>
</comment>
<organism evidence="5">
    <name type="scientific">Paraprevotella clara</name>
    <dbReference type="NCBI Taxonomy" id="454154"/>
    <lineage>
        <taxon>Bacteria</taxon>
        <taxon>Pseudomonadati</taxon>
        <taxon>Bacteroidota</taxon>
        <taxon>Bacteroidia</taxon>
        <taxon>Bacteroidales</taxon>
        <taxon>Prevotellaceae</taxon>
        <taxon>Paraprevotella</taxon>
    </lineage>
</organism>
<keyword evidence="2" id="KW-0472">Membrane</keyword>
<feature type="domain" description="TonB-dependent receptor-like beta-barrel" evidence="4">
    <location>
        <begin position="169"/>
        <end position="566"/>
    </location>
</feature>
<gene>
    <name evidence="5" type="ORF">PCLFYP37_00794</name>
</gene>
<dbReference type="Pfam" id="PF00593">
    <property type="entry name" value="TonB_dep_Rec_b-barrel"/>
    <property type="match status" value="1"/>
</dbReference>
<proteinExistence type="predicted"/>
<evidence type="ECO:0000256" key="3">
    <source>
        <dbReference type="ARBA" id="ARBA00023237"/>
    </source>
</evidence>
<evidence type="ECO:0000256" key="2">
    <source>
        <dbReference type="ARBA" id="ARBA00023136"/>
    </source>
</evidence>
<evidence type="ECO:0000313" key="5">
    <source>
        <dbReference type="EMBL" id="VYU70902.1"/>
    </source>
</evidence>
<dbReference type="RefSeq" id="WP_412441748.1">
    <property type="nucleotide sequence ID" value="NZ_JBKSWU010000003.1"/>
</dbReference>
<dbReference type="SUPFAM" id="SSF56935">
    <property type="entry name" value="Porins"/>
    <property type="match status" value="1"/>
</dbReference>
<dbReference type="EMBL" id="CACRUT010000035">
    <property type="protein sequence ID" value="VYU70902.1"/>
    <property type="molecule type" value="Genomic_DNA"/>
</dbReference>
<dbReference type="InterPro" id="IPR000531">
    <property type="entry name" value="Beta-barrel_TonB"/>
</dbReference>
<dbReference type="InterPro" id="IPR023996">
    <property type="entry name" value="TonB-dep_OMP_SusC/RagA"/>
</dbReference>
<dbReference type="NCBIfam" id="TIGR04056">
    <property type="entry name" value="OMP_RagA_SusC"/>
    <property type="match status" value="1"/>
</dbReference>
<evidence type="ECO:0000256" key="1">
    <source>
        <dbReference type="ARBA" id="ARBA00004442"/>
    </source>
</evidence>
<accession>A0A6N3H3H3</accession>
<keyword evidence="3" id="KW-0998">Cell outer membrane</keyword>
<keyword evidence="5" id="KW-0675">Receptor</keyword>
<dbReference type="AlphaFoldDB" id="A0A6N3H3H3"/>
<sequence length="854" mass="97555">MSINYNNSFRISSPINMPKAMDSYTFANMMNEAARNQGVNPDYTDEVLQKMLDYQAGRLRENNGLDPVADGSKYEDRWTKGYANTDIWDAMFKDQVFSQEHNLSLQGGNKKLTYYASLNLLDQGGMLNFGKEAMTRYNINAKISAQITNWLRFNYSQRFTRRDETRPTYFTDSYFNDLGRSNWPNMPIYDRNGNINHDNPRRLVEGGDRKVQRDRNYYQGAFIIEPIKNWITNVEFNYSINEISTKALNLEWYNYDPAGNKIVTGQQNTDLKESDQKENYWNLNVYSTYSRTFADKHNFKIMGGFQAEEWDYHYFDVTKYGVISGDYPEFNLTTGMSASGEEKATVVTGDSKDWATAGFYGRLNYDYDGRYLLEVNMRYDGSSRFRRESRWQISPSFSLGWNIAQEKFFESLSNTVNHLKLRFSYGKLGNQNTTDYYPTYRKMTYSPGAGSWLQEGVKPNTAQVGSLISTELTWESVSSYNFGLDYGLFNNRLTGAFDYFIRYTKDMVGPAPQLPITLGLNPPKVNNCDLQTRGWEVSVSWKDRLKNGLGYGISASLSDQVTYIDSYPGNKSGSIDSYMAGKKDGLIWGYETIGIARSDEEMRAHLEQLDRNYERHHGVAPSTPLQGQSQLGSQWAAGDIMYKDINGDGIVGGGSRTWDDHGDLKILGDSYSHYFYGIDLTADWKGFDFRCFLQGVLKKDFWPGGSNYFWGVRGGYSKWHTLGLEQHNDYFRANPIGLDGHEIPANLDSYYPRPIFSSNSDGNTYGAKNQKTQTRYMQDAGYMRLKNLQIGYSLPSTWMHKIGISKCRVYVSGENLLTFTSLSNIFDPETATGVAGGNTYPLSRTWSFGLSVTL</sequence>
<evidence type="ECO:0000259" key="4">
    <source>
        <dbReference type="Pfam" id="PF00593"/>
    </source>
</evidence>
<reference evidence="5" key="1">
    <citation type="submission" date="2019-11" db="EMBL/GenBank/DDBJ databases">
        <authorList>
            <person name="Feng L."/>
        </authorList>
    </citation>
    <scope>NUCLEOTIDE SEQUENCE</scope>
    <source>
        <strain evidence="5">PclaraLFYP37</strain>
    </source>
</reference>
<name>A0A6N3H3H3_9BACT</name>